<dbReference type="InterPro" id="IPR018834">
    <property type="entry name" value="DNA/RNA-bd_Est1-type"/>
</dbReference>
<accession>E0V9J8</accession>
<evidence type="ECO:0000256" key="1">
    <source>
        <dbReference type="ARBA" id="ARBA00023161"/>
    </source>
</evidence>
<feature type="region of interest" description="Disordered" evidence="3">
    <location>
        <begin position="640"/>
        <end position="828"/>
    </location>
</feature>
<dbReference type="InterPro" id="IPR011990">
    <property type="entry name" value="TPR-like_helical_dom_sf"/>
</dbReference>
<gene>
    <name evidence="7" type="primary">8233753</name>
    <name evidence="6" type="ORF">Phum_PHUM014220</name>
</gene>
<dbReference type="EMBL" id="AAZO01000168">
    <property type="status" value="NOT_ANNOTATED_CDS"/>
    <property type="molecule type" value="Genomic_DNA"/>
</dbReference>
<feature type="compositionally biased region" description="Low complexity" evidence="3">
    <location>
        <begin position="102"/>
        <end position="111"/>
    </location>
</feature>
<dbReference type="Proteomes" id="UP000009046">
    <property type="component" value="Unassembled WGS sequence"/>
</dbReference>
<keyword evidence="2" id="KW-0175">Coiled coil</keyword>
<feature type="compositionally biased region" description="Low complexity" evidence="3">
    <location>
        <begin position="446"/>
        <end position="461"/>
    </location>
</feature>
<feature type="compositionally biased region" description="Basic and acidic residues" evidence="3">
    <location>
        <begin position="743"/>
        <end position="813"/>
    </location>
</feature>
<evidence type="ECO:0000313" key="7">
    <source>
        <dbReference type="EnsemblMetazoa" id="PHUM014220-PA"/>
    </source>
</evidence>
<feature type="compositionally biased region" description="Polar residues" evidence="3">
    <location>
        <begin position="582"/>
        <end position="593"/>
    </location>
</feature>
<feature type="domain" description="Telomerase activating protein Est1-like N-terminal" evidence="5">
    <location>
        <begin position="987"/>
        <end position="1088"/>
    </location>
</feature>
<protein>
    <recommendedName>
        <fullName evidence="9">Telomerase-binding protein EST1A</fullName>
    </recommendedName>
</protein>
<keyword evidence="8" id="KW-1185">Reference proteome</keyword>
<feature type="compositionally biased region" description="Basic and acidic residues" evidence="3">
    <location>
        <begin position="250"/>
        <end position="261"/>
    </location>
</feature>
<feature type="compositionally biased region" description="Basic and acidic residues" evidence="3">
    <location>
        <begin position="213"/>
        <end position="235"/>
    </location>
</feature>
<dbReference type="OrthoDB" id="2017974at2759"/>
<evidence type="ECO:0000259" key="5">
    <source>
        <dbReference type="Pfam" id="PF10374"/>
    </source>
</evidence>
<feature type="compositionally biased region" description="Basic and acidic residues" evidence="3">
    <location>
        <begin position="693"/>
        <end position="734"/>
    </location>
</feature>
<evidence type="ECO:0000256" key="3">
    <source>
        <dbReference type="SAM" id="MobiDB-lite"/>
    </source>
</evidence>
<dbReference type="InterPro" id="IPR019458">
    <property type="entry name" value="Est1-like_N"/>
</dbReference>
<dbReference type="Pfam" id="PF10374">
    <property type="entry name" value="EST1"/>
    <property type="match status" value="1"/>
</dbReference>
<feature type="region of interest" description="Disordered" evidence="3">
    <location>
        <begin position="102"/>
        <end position="294"/>
    </location>
</feature>
<proteinExistence type="predicted"/>
<evidence type="ECO:0000256" key="2">
    <source>
        <dbReference type="SAM" id="Coils"/>
    </source>
</evidence>
<name>E0V9J8_PEDHC</name>
<dbReference type="InParanoid" id="E0V9J8"/>
<evidence type="ECO:0008006" key="9">
    <source>
        <dbReference type="Google" id="ProtNLM"/>
    </source>
</evidence>
<feature type="compositionally biased region" description="Polar residues" evidence="3">
    <location>
        <begin position="486"/>
        <end position="516"/>
    </location>
</feature>
<organism>
    <name type="scientific">Pediculus humanus subsp. corporis</name>
    <name type="common">Body louse</name>
    <dbReference type="NCBI Taxonomy" id="121224"/>
    <lineage>
        <taxon>Eukaryota</taxon>
        <taxon>Metazoa</taxon>
        <taxon>Ecdysozoa</taxon>
        <taxon>Arthropoda</taxon>
        <taxon>Hexapoda</taxon>
        <taxon>Insecta</taxon>
        <taxon>Pterygota</taxon>
        <taxon>Neoptera</taxon>
        <taxon>Paraneoptera</taxon>
        <taxon>Psocodea</taxon>
        <taxon>Troctomorpha</taxon>
        <taxon>Phthiraptera</taxon>
        <taxon>Anoplura</taxon>
        <taxon>Pediculidae</taxon>
        <taxon>Pediculus</taxon>
    </lineage>
</organism>
<dbReference type="HOGENOM" id="CLU_261183_0_0_1"/>
<feature type="compositionally biased region" description="Basic residues" evidence="3">
    <location>
        <begin position="681"/>
        <end position="692"/>
    </location>
</feature>
<dbReference type="STRING" id="121224.E0V9J8"/>
<dbReference type="RefSeq" id="XP_002422792.1">
    <property type="nucleotide sequence ID" value="XM_002422747.1"/>
</dbReference>
<reference evidence="6" key="1">
    <citation type="submission" date="2007-04" db="EMBL/GenBank/DDBJ databases">
        <title>Annotation of Pediculus humanus corporis strain USDA.</title>
        <authorList>
            <person name="Kirkness E."/>
            <person name="Hannick L."/>
            <person name="Hass B."/>
            <person name="Bruggner R."/>
            <person name="Lawson D."/>
            <person name="Bidwell S."/>
            <person name="Joardar V."/>
            <person name="Caler E."/>
            <person name="Walenz B."/>
            <person name="Inman J."/>
            <person name="Schobel S."/>
            <person name="Galinsky K."/>
            <person name="Amedeo P."/>
            <person name="Strausberg R."/>
        </authorList>
    </citation>
    <scope>NUCLEOTIDE SEQUENCE</scope>
    <source>
        <strain evidence="6">USDA</strain>
    </source>
</reference>
<dbReference type="GO" id="GO:0000184">
    <property type="term" value="P:nuclear-transcribed mRNA catabolic process, nonsense-mediated decay"/>
    <property type="evidence" value="ECO:0007669"/>
    <property type="project" value="UniProtKB-KW"/>
</dbReference>
<feature type="region of interest" description="Disordered" evidence="3">
    <location>
        <begin position="357"/>
        <end position="379"/>
    </location>
</feature>
<dbReference type="EMBL" id="DS234994">
    <property type="protein sequence ID" value="EEB10054.1"/>
    <property type="molecule type" value="Genomic_DNA"/>
</dbReference>
<feature type="region of interest" description="Disordered" evidence="3">
    <location>
        <begin position="486"/>
        <end position="602"/>
    </location>
</feature>
<reference evidence="6" key="2">
    <citation type="submission" date="2007-04" db="EMBL/GenBank/DDBJ databases">
        <title>The genome of the human body louse.</title>
        <authorList>
            <consortium name="The Human Body Louse Genome Consortium"/>
            <person name="Kirkness E."/>
            <person name="Walenz B."/>
            <person name="Hass B."/>
            <person name="Bruggner R."/>
            <person name="Strausberg R."/>
        </authorList>
    </citation>
    <scope>NUCLEOTIDE SEQUENCE</scope>
    <source>
        <strain evidence="6">USDA</strain>
    </source>
</reference>
<evidence type="ECO:0000313" key="8">
    <source>
        <dbReference type="Proteomes" id="UP000009046"/>
    </source>
</evidence>
<dbReference type="InterPro" id="IPR045153">
    <property type="entry name" value="Est1/Ebs1-like"/>
</dbReference>
<dbReference type="GO" id="GO:0005697">
    <property type="term" value="C:telomerase holoenzyme complex"/>
    <property type="evidence" value="ECO:0007669"/>
    <property type="project" value="TreeGrafter"/>
</dbReference>
<dbReference type="PANTHER" id="PTHR15696">
    <property type="entry name" value="SMG-7 SUPPRESSOR WITH MORPHOLOGICAL EFFECT ON GENITALIA PROTEIN 7"/>
    <property type="match status" value="1"/>
</dbReference>
<evidence type="ECO:0000313" key="6">
    <source>
        <dbReference type="EMBL" id="EEB10054.1"/>
    </source>
</evidence>
<feature type="compositionally biased region" description="Low complexity" evidence="3">
    <location>
        <begin position="524"/>
        <end position="537"/>
    </location>
</feature>
<dbReference type="GeneID" id="8233753"/>
<dbReference type="CTD" id="8233753"/>
<keyword evidence="1" id="KW-0866">Nonsense-mediated mRNA decay</keyword>
<feature type="compositionally biased region" description="Basic and acidic residues" evidence="3">
    <location>
        <begin position="559"/>
        <end position="579"/>
    </location>
</feature>
<feature type="compositionally biased region" description="Low complexity" evidence="3">
    <location>
        <begin position="367"/>
        <end position="378"/>
    </location>
</feature>
<evidence type="ECO:0000259" key="4">
    <source>
        <dbReference type="Pfam" id="PF10373"/>
    </source>
</evidence>
<dbReference type="PANTHER" id="PTHR15696:SF0">
    <property type="entry name" value="TELOMERASE-BINDING PROTEIN EST1A"/>
    <property type="match status" value="1"/>
</dbReference>
<dbReference type="eggNOG" id="KOG2162">
    <property type="taxonomic scope" value="Eukaryota"/>
</dbReference>
<feature type="domain" description="DNA/RNA-binding" evidence="4">
    <location>
        <begin position="1098"/>
        <end position="1304"/>
    </location>
</feature>
<feature type="compositionally biased region" description="Basic residues" evidence="3">
    <location>
        <begin position="200"/>
        <end position="212"/>
    </location>
</feature>
<dbReference type="EnsemblMetazoa" id="PHUM014220-RA">
    <property type="protein sequence ID" value="PHUM014220-PA"/>
    <property type="gene ID" value="PHUM014220"/>
</dbReference>
<dbReference type="VEuPathDB" id="VectorBase:PHUM014220"/>
<feature type="coiled-coil region" evidence="2">
    <location>
        <begin position="1157"/>
        <end position="1189"/>
    </location>
</feature>
<dbReference type="Gene3D" id="1.25.40.10">
    <property type="entry name" value="Tetratricopeptide repeat domain"/>
    <property type="match status" value="1"/>
</dbReference>
<dbReference type="Pfam" id="PF10373">
    <property type="entry name" value="EST1_DNA_bind"/>
    <property type="match status" value="1"/>
</dbReference>
<dbReference type="GO" id="GO:0042162">
    <property type="term" value="F:telomeric DNA binding"/>
    <property type="evidence" value="ECO:0007669"/>
    <property type="project" value="TreeGrafter"/>
</dbReference>
<dbReference type="GO" id="GO:0070034">
    <property type="term" value="F:telomerase RNA binding"/>
    <property type="evidence" value="ECO:0007669"/>
    <property type="project" value="TreeGrafter"/>
</dbReference>
<sequence length="1305" mass="152486">MAEKTSEGRRMSRNILPEDSCIVASNKIGGRKSGEKSQIELYRPQTGMTLRRADDQLWRNSKSPSPCPVESFNKNCQVNQVHGKSKTYNKLFDNRLSTESLNRSELNNSKNNNEETSDVRNIPVTVKNGSDEGIDLTPRTLEEKKKVRKPEKAIYIPKPISQSEKEGRIQQKKQKSSENNIKSEEETWDENSKSASNDQKKKRKAKGKGRIREKRDNDEKSYDQYCKEENPRRQYDNSSVQKQMTVEGGRFSREQKQDRRNYSHKRHEDKRRDNNKSAMRKSSDTLDYCGRSDSPEFVRNQQNFNVKTDKRDFRQNSEPRIISHTANIRPNFNNNSTNNNNITNNRLRDTRSMEHSNWNNDKIQTKPPVGRRGSGSVSISKQATFDSLPPRLKKKYMEEKGISMNLPSNSYIGTSSEEQWDGGSLSFLNNSSSNYSVQQYHIPPSEYQNYQNYNNPQQWPQKVPSPKGRGRGRLRQDEIEKELQLIEQNKIGQTNYRSPSRSPCATPFKNASQSHENIPHERPIPSSNSLPSRSFSSHDQVGPFENRYYDYNSQQNVRYTRDNRKPQDGRGNQWKESKTLPKRNQYNRNSYSEKYQRTRKLSNASTISITEQGSKEVKKISEHYSDNSLPYTEIKSATIPKCSSPRTLDWSEEVEESERQEREAMSRSSSVASLNNVHSSRDRRKQRRRGGKKDRSLSRESNRDYKNNSQERFRSHRRQSDENIYRPSSRDQNKGHYGFHKNLSRESSKEREPKSEILDWRRGGDQEKNDKDWRRGDLEKSNRDWRREREKFRDDEKDDKGNWREEMKKDSSMHIEASVPPPSIQSVPEYPQRGFIQLQQPPSTQQPQRQLFDPSNPSKPIIVNSLNSRVTNTVNHGYQEPPPKFYTLPQYPPYHFQNGSLGDGVPSIYHKDPSSNRPSWYDHTNDRNPILLLDIERADTDLQYILRCSKGPAILTQWQGINYVRQFLQKSLQILLMTEIKFCQEENVEQHMWKITYYNIIETLRKLILEDPENKEGYKNALLSIVDEGIKYFERLIQHLEENFNFKVETFLTVNGGSIKGLGYTGLALVSTQKIMLFLGDLARYREVANDSNNYGKSKQWYTKAQQINPKNGRPYYQLALLAYLARRKLDAVYYYMRSLMASNPLQSAKESLVSLFDENRKKYEQIEKKKKEEREAKYKERVKEKEGSSLRREIWVHPCGRRRVHRTTSTSTDSRRAESEDEELLALESTDINKRFTTSYLHVHGKLFTKVGMETFQDAGLQMLREFRALLQQTPLPLGCTRFLQLLALNMFAIENTQLKGKAE</sequence>
<dbReference type="OMA" id="MQHSQTM"/>
<dbReference type="KEGG" id="phu:Phum_PHUM014220"/>
<reference evidence="7" key="3">
    <citation type="submission" date="2020-05" db="UniProtKB">
        <authorList>
            <consortium name="EnsemblMetazoa"/>
        </authorList>
    </citation>
    <scope>IDENTIFICATION</scope>
    <source>
        <strain evidence="7">USDA</strain>
    </source>
</reference>
<dbReference type="SUPFAM" id="SSF48452">
    <property type="entry name" value="TPR-like"/>
    <property type="match status" value="1"/>
</dbReference>
<feature type="region of interest" description="Disordered" evidence="3">
    <location>
        <begin position="446"/>
        <end position="472"/>
    </location>
</feature>